<name>A0A5M3X3A1_9ACTN</name>
<organism evidence="1 2">
    <name type="scientific">Acrocarpospora macrocephala</name>
    <dbReference type="NCBI Taxonomy" id="150177"/>
    <lineage>
        <taxon>Bacteria</taxon>
        <taxon>Bacillati</taxon>
        <taxon>Actinomycetota</taxon>
        <taxon>Actinomycetes</taxon>
        <taxon>Streptosporangiales</taxon>
        <taxon>Streptosporangiaceae</taxon>
        <taxon>Acrocarpospora</taxon>
    </lineage>
</organism>
<proteinExistence type="predicted"/>
<sequence length="82" mass="9412">MDHTVIVKERDSLSAEVQHLLDELCVDLGFCLSPSAQQRLRELPPLSVVAFTDAVFSAEGMDPHLHEDLRRQVRDRIQRRMS</sequence>
<dbReference type="EMBL" id="BLAE01000077">
    <property type="protein sequence ID" value="GES15520.1"/>
    <property type="molecule type" value="Genomic_DNA"/>
</dbReference>
<gene>
    <name evidence="1" type="ORF">Amac_091170</name>
</gene>
<evidence type="ECO:0000313" key="1">
    <source>
        <dbReference type="EMBL" id="GES15520.1"/>
    </source>
</evidence>
<comment type="caution">
    <text evidence="1">The sequence shown here is derived from an EMBL/GenBank/DDBJ whole genome shotgun (WGS) entry which is preliminary data.</text>
</comment>
<evidence type="ECO:0000313" key="2">
    <source>
        <dbReference type="Proteomes" id="UP000331127"/>
    </source>
</evidence>
<accession>A0A5M3X3A1</accession>
<protein>
    <submittedName>
        <fullName evidence="1">Uncharacterized protein</fullName>
    </submittedName>
</protein>
<dbReference type="AlphaFoldDB" id="A0A5M3X3A1"/>
<reference evidence="1 2" key="1">
    <citation type="submission" date="2019-10" db="EMBL/GenBank/DDBJ databases">
        <title>Whole genome shotgun sequence of Acrocarpospora macrocephala NBRC 16266.</title>
        <authorList>
            <person name="Ichikawa N."/>
            <person name="Kimura A."/>
            <person name="Kitahashi Y."/>
            <person name="Komaki H."/>
            <person name="Oguchi A."/>
        </authorList>
    </citation>
    <scope>NUCLEOTIDE SEQUENCE [LARGE SCALE GENOMIC DNA]</scope>
    <source>
        <strain evidence="1 2">NBRC 16266</strain>
    </source>
</reference>
<dbReference type="Proteomes" id="UP000331127">
    <property type="component" value="Unassembled WGS sequence"/>
</dbReference>
<keyword evidence="2" id="KW-1185">Reference proteome</keyword>
<dbReference type="OrthoDB" id="3401424at2"/>